<evidence type="ECO:0000256" key="4">
    <source>
        <dbReference type="ARBA" id="ARBA00022448"/>
    </source>
</evidence>
<evidence type="ECO:0000256" key="3">
    <source>
        <dbReference type="ARBA" id="ARBA00015325"/>
    </source>
</evidence>
<accession>A0A251ZWM8</accession>
<comment type="function">
    <text evidence="13">Required for the insertion and/or proper folding and/or complex formation of integral membrane proteins into the membrane. Involved in integration of membrane proteins that insert both dependently and independently of the Sec translocase complex, as well as at least some lipoproteins. Aids folding of multispanning membrane proteins.</text>
</comment>
<feature type="transmembrane region" description="Helical" evidence="13">
    <location>
        <begin position="6"/>
        <end position="23"/>
    </location>
</feature>
<dbReference type="PRINTS" id="PR01900">
    <property type="entry name" value="YIDCPROTEIN"/>
</dbReference>
<name>A0A251ZWM8_9PROT</name>
<dbReference type="AlphaFoldDB" id="A0A251ZWM8"/>
<feature type="domain" description="Membrane insertase YidC/Oxa/ALB C-terminal" evidence="14">
    <location>
        <begin position="374"/>
        <end position="574"/>
    </location>
</feature>
<dbReference type="InterPro" id="IPR028055">
    <property type="entry name" value="YidC/Oxa/ALB_C"/>
</dbReference>
<evidence type="ECO:0000256" key="5">
    <source>
        <dbReference type="ARBA" id="ARBA00022475"/>
    </source>
</evidence>
<dbReference type="GO" id="GO:0051205">
    <property type="term" value="P:protein insertion into membrane"/>
    <property type="evidence" value="ECO:0007669"/>
    <property type="project" value="TreeGrafter"/>
</dbReference>
<evidence type="ECO:0000256" key="11">
    <source>
        <dbReference type="ARBA" id="ARBA00033245"/>
    </source>
</evidence>
<evidence type="ECO:0000256" key="8">
    <source>
        <dbReference type="ARBA" id="ARBA00022989"/>
    </source>
</evidence>
<dbReference type="Proteomes" id="UP000194946">
    <property type="component" value="Unassembled WGS sequence"/>
</dbReference>
<comment type="similarity">
    <text evidence="2 13">Belongs to the OXA1/ALB3/YidC family. Type 1 subfamily.</text>
</comment>
<gene>
    <name evidence="13" type="primary">yidC</name>
    <name evidence="16" type="ORF">HK18_03970</name>
</gene>
<comment type="subunit">
    <text evidence="13">Interacts with the Sec translocase complex via SecD. Specifically interacts with transmembrane segments of nascent integral membrane proteins during membrane integration.</text>
</comment>
<keyword evidence="6 13" id="KW-0812">Transmembrane</keyword>
<dbReference type="NCBIfam" id="NF002353">
    <property type="entry name" value="PRK01318.1-4"/>
    <property type="match status" value="1"/>
</dbReference>
<proteinExistence type="inferred from homology"/>
<evidence type="ECO:0000256" key="13">
    <source>
        <dbReference type="HAMAP-Rule" id="MF_01810"/>
    </source>
</evidence>
<dbReference type="GO" id="GO:0005886">
    <property type="term" value="C:plasma membrane"/>
    <property type="evidence" value="ECO:0007669"/>
    <property type="project" value="UniProtKB-SubCell"/>
</dbReference>
<dbReference type="GO" id="GO:0032977">
    <property type="term" value="F:membrane insertase activity"/>
    <property type="evidence" value="ECO:0007669"/>
    <property type="project" value="InterPro"/>
</dbReference>
<dbReference type="RefSeq" id="WP_086631856.1">
    <property type="nucleotide sequence ID" value="NZ_JOPB01000002.1"/>
</dbReference>
<evidence type="ECO:0000256" key="7">
    <source>
        <dbReference type="ARBA" id="ARBA00022927"/>
    </source>
</evidence>
<dbReference type="PANTHER" id="PTHR12428">
    <property type="entry name" value="OXA1"/>
    <property type="match status" value="1"/>
</dbReference>
<dbReference type="InterPro" id="IPR019998">
    <property type="entry name" value="Membr_insert_YidC"/>
</dbReference>
<dbReference type="InterPro" id="IPR001708">
    <property type="entry name" value="YidC/ALB3/OXA1/COX18"/>
</dbReference>
<evidence type="ECO:0000313" key="17">
    <source>
        <dbReference type="Proteomes" id="UP000194946"/>
    </source>
</evidence>
<feature type="transmembrane region" description="Helical" evidence="13">
    <location>
        <begin position="344"/>
        <end position="364"/>
    </location>
</feature>
<dbReference type="Pfam" id="PF02096">
    <property type="entry name" value="60KD_IMP"/>
    <property type="match status" value="1"/>
</dbReference>
<feature type="transmembrane region" description="Helical" evidence="13">
    <location>
        <begin position="540"/>
        <end position="560"/>
    </location>
</feature>
<reference evidence="17" key="1">
    <citation type="submission" date="2014-06" db="EMBL/GenBank/DDBJ databases">
        <authorList>
            <person name="Winans N.J."/>
            <person name="Newell P.D."/>
            <person name="Douglas A.E."/>
        </authorList>
    </citation>
    <scope>NUCLEOTIDE SEQUENCE [LARGE SCALE GENOMIC DNA]</scope>
    <source>
        <strain evidence="17">DmL_052</strain>
    </source>
</reference>
<dbReference type="CDD" id="cd19961">
    <property type="entry name" value="EcYidC-like_peri"/>
    <property type="match status" value="1"/>
</dbReference>
<keyword evidence="7 13" id="KW-0653">Protein transport</keyword>
<dbReference type="NCBIfam" id="TIGR03593">
    <property type="entry name" value="yidC_nterm"/>
    <property type="match status" value="1"/>
</dbReference>
<sequence length="595" mass="67583">MDNKRFFLATLLSVFLLFAFEYFTPKKETQQTTTQVKQEQTKSLDQKVGKLPKQEVVDNSGGPEIRIPIDANAVKGSLNLKGALLDDLVLKNYRETIKPNSPLVRVLSGVQSKDPNYVQTGWMNAEHDTTKLPDVNSVWKTDQKELTPEHPVTLTWDNGQGVLFEKTISIDKDYMFKFEQSVKNTSNKPVSVFFYGRVSRGYTPKELSGYLVHDGPIGIVDHRLEQSSYKDIRNDSKAPTDVAWSKNTTGGWAGITDKYWLTAIVPQQDKNVSVSYGFVPDEDQSNNTNADGVEKGTYQVSFTSRQAMVVAPGETVSTFGHVFSGAKVVELLNHYEKEYHIPDFWKAVDFGWFAFLTYPIFIVLDWLNNFWGNFGLALLTFTLIVKAVFYPLASKQFHSMGKMKSLQPKMKEIREKYKDDQQLMNQQMMSLYKTQGVNPASGCLPILIQIPIFWCLYKDLYVTIEMRHAPFFGWIHDLSAPDPTNIFNLFGLLPFDPSAISPFLHVGIWPLIFGLTMFVQQKLNPAVLDPVQKKMFQFMPIIFTVVLATQPAGLVIYYSWNNTLTALQQFVIQKRMEAKAKKAKNAKNKTKTAKG</sequence>
<keyword evidence="5 13" id="KW-1003">Cell membrane</keyword>
<feature type="domain" description="Membrane insertase YidC N-terminal" evidence="15">
    <location>
        <begin position="66"/>
        <end position="362"/>
    </location>
</feature>
<evidence type="ECO:0000256" key="2">
    <source>
        <dbReference type="ARBA" id="ARBA00010527"/>
    </source>
</evidence>
<evidence type="ECO:0000256" key="10">
    <source>
        <dbReference type="ARBA" id="ARBA00023186"/>
    </source>
</evidence>
<feature type="transmembrane region" description="Helical" evidence="13">
    <location>
        <begin position="499"/>
        <end position="519"/>
    </location>
</feature>
<evidence type="ECO:0000256" key="9">
    <source>
        <dbReference type="ARBA" id="ARBA00023136"/>
    </source>
</evidence>
<evidence type="ECO:0000259" key="14">
    <source>
        <dbReference type="Pfam" id="PF02096"/>
    </source>
</evidence>
<feature type="transmembrane region" description="Helical" evidence="13">
    <location>
        <begin position="437"/>
        <end position="457"/>
    </location>
</feature>
<keyword evidence="10 13" id="KW-0143">Chaperone</keyword>
<feature type="transmembrane region" description="Helical" evidence="13">
    <location>
        <begin position="370"/>
        <end position="393"/>
    </location>
</feature>
<dbReference type="Gene3D" id="2.70.98.90">
    <property type="match status" value="1"/>
</dbReference>
<dbReference type="Pfam" id="PF14849">
    <property type="entry name" value="YidC_periplas"/>
    <property type="match status" value="1"/>
</dbReference>
<protein>
    <recommendedName>
        <fullName evidence="3 13">Membrane protein insertase YidC</fullName>
    </recommendedName>
    <alternativeName>
        <fullName evidence="12 13">Foldase YidC</fullName>
    </alternativeName>
    <alternativeName>
        <fullName evidence="11 13">Membrane integrase YidC</fullName>
    </alternativeName>
    <alternativeName>
        <fullName evidence="13">Membrane protein YidC</fullName>
    </alternativeName>
</protein>
<dbReference type="GO" id="GO:0015031">
    <property type="term" value="P:protein transport"/>
    <property type="evidence" value="ECO:0007669"/>
    <property type="project" value="UniProtKB-KW"/>
</dbReference>
<evidence type="ECO:0000256" key="12">
    <source>
        <dbReference type="ARBA" id="ARBA00033342"/>
    </source>
</evidence>
<dbReference type="NCBIfam" id="TIGR03592">
    <property type="entry name" value="yidC_oxa1_cterm"/>
    <property type="match status" value="1"/>
</dbReference>
<evidence type="ECO:0000256" key="1">
    <source>
        <dbReference type="ARBA" id="ARBA00004429"/>
    </source>
</evidence>
<dbReference type="InterPro" id="IPR038221">
    <property type="entry name" value="YidC_periplasmic_sf"/>
</dbReference>
<evidence type="ECO:0000313" key="16">
    <source>
        <dbReference type="EMBL" id="OUI79074.1"/>
    </source>
</evidence>
<dbReference type="InterPro" id="IPR047196">
    <property type="entry name" value="YidC_ALB_C"/>
</dbReference>
<evidence type="ECO:0000259" key="15">
    <source>
        <dbReference type="Pfam" id="PF14849"/>
    </source>
</evidence>
<dbReference type="PRINTS" id="PR00701">
    <property type="entry name" value="60KDINNERMP"/>
</dbReference>
<comment type="subcellular location">
    <subcellularLocation>
        <location evidence="1">Cell inner membrane</location>
        <topology evidence="1">Multi-pass membrane protein</topology>
    </subcellularLocation>
    <subcellularLocation>
        <location evidence="13">Cell membrane</location>
        <topology evidence="13">Multi-pass membrane protein</topology>
    </subcellularLocation>
</comment>
<organism evidence="16 17">
    <name type="scientific">Commensalibacter intestini</name>
    <dbReference type="NCBI Taxonomy" id="479936"/>
    <lineage>
        <taxon>Bacteria</taxon>
        <taxon>Pseudomonadati</taxon>
        <taxon>Pseudomonadota</taxon>
        <taxon>Alphaproteobacteria</taxon>
        <taxon>Acetobacterales</taxon>
        <taxon>Acetobacteraceae</taxon>
    </lineage>
</organism>
<keyword evidence="8 13" id="KW-1133">Transmembrane helix</keyword>
<keyword evidence="17" id="KW-1185">Reference proteome</keyword>
<dbReference type="InterPro" id="IPR028053">
    <property type="entry name" value="Membr_insert_YidC_N"/>
</dbReference>
<keyword evidence="4 13" id="KW-0813">Transport</keyword>
<dbReference type="EMBL" id="JOPB01000002">
    <property type="protein sequence ID" value="OUI79074.1"/>
    <property type="molecule type" value="Genomic_DNA"/>
</dbReference>
<dbReference type="HAMAP" id="MF_01810">
    <property type="entry name" value="YidC_type1"/>
    <property type="match status" value="1"/>
</dbReference>
<keyword evidence="9 13" id="KW-0472">Membrane</keyword>
<dbReference type="CDD" id="cd20070">
    <property type="entry name" value="5TM_YidC_Alb3"/>
    <property type="match status" value="1"/>
</dbReference>
<comment type="caution">
    <text evidence="16">The sequence shown here is derived from an EMBL/GenBank/DDBJ whole genome shotgun (WGS) entry which is preliminary data.</text>
</comment>
<evidence type="ECO:0000256" key="6">
    <source>
        <dbReference type="ARBA" id="ARBA00022692"/>
    </source>
</evidence>
<dbReference type="PANTHER" id="PTHR12428:SF65">
    <property type="entry name" value="CYTOCHROME C OXIDASE ASSEMBLY PROTEIN COX18, MITOCHONDRIAL"/>
    <property type="match status" value="1"/>
</dbReference>